<dbReference type="EMBL" id="JAIZAY010000004">
    <property type="protein sequence ID" value="KAJ8043774.1"/>
    <property type="molecule type" value="Genomic_DNA"/>
</dbReference>
<dbReference type="Pfam" id="PF12714">
    <property type="entry name" value="TILa"/>
    <property type="match status" value="1"/>
</dbReference>
<evidence type="ECO:0000313" key="3">
    <source>
        <dbReference type="EMBL" id="KAJ8043774.1"/>
    </source>
</evidence>
<dbReference type="SUPFAM" id="SSF56496">
    <property type="entry name" value="Fibrinogen C-terminal domain-like"/>
    <property type="match status" value="2"/>
</dbReference>
<dbReference type="GO" id="GO:0005615">
    <property type="term" value="C:extracellular space"/>
    <property type="evidence" value="ECO:0007669"/>
    <property type="project" value="TreeGrafter"/>
</dbReference>
<dbReference type="InterPro" id="IPR014716">
    <property type="entry name" value="Fibrinogen_a/b/g_C_1"/>
</dbReference>
<dbReference type="CDD" id="cd00087">
    <property type="entry name" value="FReD"/>
    <property type="match status" value="1"/>
</dbReference>
<accession>A0A9Q1CFZ6</accession>
<dbReference type="Proteomes" id="UP001152320">
    <property type="component" value="Chromosome 4"/>
</dbReference>
<feature type="chain" id="PRO_5040507065" evidence="1">
    <location>
        <begin position="28"/>
        <end position="527"/>
    </location>
</feature>
<dbReference type="InterPro" id="IPR002181">
    <property type="entry name" value="Fibrinogen_a/b/g_C_dom"/>
</dbReference>
<feature type="domain" description="Fibrinogen C-terminal" evidence="2">
    <location>
        <begin position="284"/>
        <end position="526"/>
    </location>
</feature>
<dbReference type="InterPro" id="IPR050373">
    <property type="entry name" value="Fibrinogen_C-term_domain"/>
</dbReference>
<comment type="caution">
    <text evidence="3">The sequence shown here is derived from an EMBL/GenBank/DDBJ whole genome shotgun (WGS) entry which is preliminary data.</text>
</comment>
<dbReference type="OrthoDB" id="9990035at2759"/>
<evidence type="ECO:0000256" key="1">
    <source>
        <dbReference type="SAM" id="SignalP"/>
    </source>
</evidence>
<keyword evidence="4" id="KW-1185">Reference proteome</keyword>
<feature type="domain" description="Fibrinogen C-terminal" evidence="2">
    <location>
        <begin position="36"/>
        <end position="167"/>
    </location>
</feature>
<evidence type="ECO:0000259" key="2">
    <source>
        <dbReference type="PROSITE" id="PS51406"/>
    </source>
</evidence>
<name>A0A9Q1CFZ6_HOLLE</name>
<dbReference type="InterPro" id="IPR025615">
    <property type="entry name" value="TILa_dom"/>
</dbReference>
<proteinExistence type="predicted"/>
<gene>
    <name evidence="3" type="ORF">HOLleu_11031</name>
</gene>
<dbReference type="PANTHER" id="PTHR19143">
    <property type="entry name" value="FIBRINOGEN/TENASCIN/ANGIOPOEITIN"/>
    <property type="match status" value="1"/>
</dbReference>
<dbReference type="Gene3D" id="3.90.215.10">
    <property type="entry name" value="Gamma Fibrinogen, chain A, domain 1"/>
    <property type="match status" value="2"/>
</dbReference>
<dbReference type="PROSITE" id="PS51406">
    <property type="entry name" value="FIBRINOGEN_C_2"/>
    <property type="match status" value="2"/>
</dbReference>
<reference evidence="3" key="1">
    <citation type="submission" date="2021-10" db="EMBL/GenBank/DDBJ databases">
        <title>Tropical sea cucumber genome reveals ecological adaptation and Cuvierian tubules defense mechanism.</title>
        <authorList>
            <person name="Chen T."/>
        </authorList>
    </citation>
    <scope>NUCLEOTIDE SEQUENCE</scope>
    <source>
        <strain evidence="3">Nanhai2018</strain>
        <tissue evidence="3">Muscle</tissue>
    </source>
</reference>
<evidence type="ECO:0000313" key="4">
    <source>
        <dbReference type="Proteomes" id="UP001152320"/>
    </source>
</evidence>
<dbReference type="InterPro" id="IPR036056">
    <property type="entry name" value="Fibrinogen-like_C"/>
</dbReference>
<feature type="signal peptide" evidence="1">
    <location>
        <begin position="1"/>
        <end position="27"/>
    </location>
</feature>
<organism evidence="3 4">
    <name type="scientific">Holothuria leucospilota</name>
    <name type="common">Black long sea cucumber</name>
    <name type="synonym">Mertensiothuria leucospilota</name>
    <dbReference type="NCBI Taxonomy" id="206669"/>
    <lineage>
        <taxon>Eukaryota</taxon>
        <taxon>Metazoa</taxon>
        <taxon>Echinodermata</taxon>
        <taxon>Eleutherozoa</taxon>
        <taxon>Echinozoa</taxon>
        <taxon>Holothuroidea</taxon>
        <taxon>Aspidochirotacea</taxon>
        <taxon>Aspidochirotida</taxon>
        <taxon>Holothuriidae</taxon>
        <taxon>Holothuria</taxon>
    </lineage>
</organism>
<sequence length="527" mass="59843">MHCILHIYKIFLLLSSTGLLSIKVTSAQEGSSYFFYQQPRYPRDCKEARDQCISDNFSGVYTIKPDGYPQPFEVYCSNDISSGGWTVIQRQIDGSLTFRRNWEDYKNGFGFLSSEFWIGHDKLSYLTNQAVYELRIDIVLSNGSSFHVKYNSFRISDEWSDYRLVSLEVFRSNWSCIASTCPLNMTQGSCTCQDVCTDPIEKTDCYVDCLETCVPEGCLVTETSSFIRIGESFINTDCTQNCTCVGNQLSCHGNYECSTDATCGVKDEIRKCYCDEDYEGDGETCIRNTFRDCYDAQQAGHTTDGVYTILPTGRPGGTPFTVFCDMTTAGGGWTVFQRRTDGVTEFYRDWNEYKQGFGSLDAGNDFWLGNDKIFYLTNQMQYKLRVDIVTSGGSSRYAEYTSFQIGDENAKYRMSIGSYTGNAYDGMDYTNGISFSTRDQDNDGCDLHNYAEGHRGAWWFDDSTCQTCYYSYRYCNYFETRASCNNVGTTSNLNGVYNGGNGQNIFWYNNNYCNLNSAEMKIRPSSV</sequence>
<dbReference type="Pfam" id="PF00147">
    <property type="entry name" value="Fibrinogen_C"/>
    <property type="match status" value="2"/>
</dbReference>
<protein>
    <submittedName>
        <fullName evidence="3">Ryncolin-1</fullName>
    </submittedName>
</protein>
<dbReference type="SMART" id="SM00186">
    <property type="entry name" value="FBG"/>
    <property type="match status" value="2"/>
</dbReference>
<keyword evidence="1" id="KW-0732">Signal</keyword>
<dbReference type="NCBIfam" id="NF040941">
    <property type="entry name" value="GGGWT_bact"/>
    <property type="match status" value="2"/>
</dbReference>
<dbReference type="AlphaFoldDB" id="A0A9Q1CFZ6"/>